<protein>
    <submittedName>
        <fullName evidence="2">Uncharacterized protein</fullName>
    </submittedName>
</protein>
<evidence type="ECO:0000313" key="3">
    <source>
        <dbReference type="Proteomes" id="UP000449710"/>
    </source>
</evidence>
<keyword evidence="1" id="KW-0812">Transmembrane</keyword>
<sequence>MFDKKKATTFICAFLGTVITWYIQHEMGYSAIIANGIVGVLAGILLTAPLAGATYTASFVGMSGIAVLPSIGAAALAGAVVGIVIILTAEIYAGIGGKGGTTAAFSVQVSRFIMSIFG</sequence>
<dbReference type="EMBL" id="SUMG01000001">
    <property type="protein sequence ID" value="NBG87007.1"/>
    <property type="molecule type" value="Genomic_DNA"/>
</dbReference>
<reference evidence="2 3" key="1">
    <citation type="submission" date="2019-04" db="EMBL/GenBank/DDBJ databases">
        <title>Isachenkonia alkalipeptolytica gen. nov. sp. nov. a new anaerobic, alkiliphilic organothrophic bacterium capable to reduce synthesized ferrihydrite isolated from a soda lake.</title>
        <authorList>
            <person name="Toshchakov S.V."/>
            <person name="Zavarzina D.G."/>
            <person name="Zhilina T.N."/>
            <person name="Kostrikina N.A."/>
            <person name="Kublanov I.V."/>
        </authorList>
    </citation>
    <scope>NUCLEOTIDE SEQUENCE [LARGE SCALE GENOMIC DNA]</scope>
    <source>
        <strain evidence="2 3">Z-1701</strain>
    </source>
</reference>
<organism evidence="2 3">
    <name type="scientific">Isachenkonia alkalipeptolytica</name>
    <dbReference type="NCBI Taxonomy" id="2565777"/>
    <lineage>
        <taxon>Bacteria</taxon>
        <taxon>Bacillati</taxon>
        <taxon>Bacillota</taxon>
        <taxon>Clostridia</taxon>
        <taxon>Eubacteriales</taxon>
        <taxon>Clostridiaceae</taxon>
        <taxon>Isachenkonia</taxon>
    </lineage>
</organism>
<keyword evidence="1" id="KW-0472">Membrane</keyword>
<keyword evidence="1" id="KW-1133">Transmembrane helix</keyword>
<feature type="transmembrane region" description="Helical" evidence="1">
    <location>
        <begin position="29"/>
        <end position="53"/>
    </location>
</feature>
<dbReference type="Proteomes" id="UP000449710">
    <property type="component" value="Unassembled WGS sequence"/>
</dbReference>
<gene>
    <name evidence="2" type="ORF">ISALK_00695</name>
</gene>
<evidence type="ECO:0000313" key="2">
    <source>
        <dbReference type="EMBL" id="NBG87007.1"/>
    </source>
</evidence>
<dbReference type="AlphaFoldDB" id="A0AA43XI53"/>
<proteinExistence type="predicted"/>
<comment type="caution">
    <text evidence="2">The sequence shown here is derived from an EMBL/GenBank/DDBJ whole genome shotgun (WGS) entry which is preliminary data.</text>
</comment>
<name>A0AA43XI53_9CLOT</name>
<feature type="transmembrane region" description="Helical" evidence="1">
    <location>
        <begin position="65"/>
        <end position="89"/>
    </location>
</feature>
<evidence type="ECO:0000256" key="1">
    <source>
        <dbReference type="SAM" id="Phobius"/>
    </source>
</evidence>
<feature type="transmembrane region" description="Helical" evidence="1">
    <location>
        <begin position="7"/>
        <end position="23"/>
    </location>
</feature>
<accession>A0AA43XI53</accession>
<dbReference type="RefSeq" id="WP_160718315.1">
    <property type="nucleotide sequence ID" value="NZ_SUMG01000001.1"/>
</dbReference>
<keyword evidence="3" id="KW-1185">Reference proteome</keyword>